<reference evidence="1" key="1">
    <citation type="submission" date="2020-08" db="EMBL/GenBank/DDBJ databases">
        <title>Genomic Encyclopedia of Type Strains, Phase IV (KMG-V): Genome sequencing to study the core and pangenomes of soil and plant-associated prokaryotes.</title>
        <authorList>
            <person name="Whitman W."/>
        </authorList>
    </citation>
    <scope>NUCLEOTIDE SEQUENCE [LARGE SCALE GENOMIC DNA]</scope>
    <source>
        <strain evidence="1">M8UP27</strain>
    </source>
</reference>
<accession>A0A7W8MP96</accession>
<protein>
    <submittedName>
        <fullName evidence="1">Uncharacterized protein</fullName>
    </submittedName>
</protein>
<sequence>MSQDHPAKSHCVLKKCHIQVFHEKYRGSPGKSGYRKLRAFTPKLTHYHKDSQKYTSIIERVSYGR</sequence>
<evidence type="ECO:0000313" key="1">
    <source>
        <dbReference type="EMBL" id="MBB5315446.1"/>
    </source>
</evidence>
<dbReference type="EMBL" id="JACHDY010000001">
    <property type="protein sequence ID" value="MBB5315446.1"/>
    <property type="molecule type" value="Genomic_DNA"/>
</dbReference>
<organism evidence="1 2">
    <name type="scientific">Tunturiibacter empetritectus</name>
    <dbReference type="NCBI Taxonomy" id="3069691"/>
    <lineage>
        <taxon>Bacteria</taxon>
        <taxon>Pseudomonadati</taxon>
        <taxon>Acidobacteriota</taxon>
        <taxon>Terriglobia</taxon>
        <taxon>Terriglobales</taxon>
        <taxon>Acidobacteriaceae</taxon>
        <taxon>Tunturiibacter</taxon>
    </lineage>
</organism>
<gene>
    <name evidence="1" type="ORF">HDF09_000096</name>
</gene>
<dbReference type="AlphaFoldDB" id="A0A7W8MP96"/>
<name>A0A7W8MP96_9BACT</name>
<comment type="caution">
    <text evidence="1">The sequence shown here is derived from an EMBL/GenBank/DDBJ whole genome shotgun (WGS) entry which is preliminary data.</text>
</comment>
<dbReference type="Proteomes" id="UP000568106">
    <property type="component" value="Unassembled WGS sequence"/>
</dbReference>
<proteinExistence type="predicted"/>
<keyword evidence="2" id="KW-1185">Reference proteome</keyword>
<evidence type="ECO:0000313" key="2">
    <source>
        <dbReference type="Proteomes" id="UP000568106"/>
    </source>
</evidence>